<keyword evidence="2" id="KW-1185">Reference proteome</keyword>
<gene>
    <name evidence="1" type="ORF">SMRZ_LOCUS14962</name>
</gene>
<dbReference type="EMBL" id="UZAI01016853">
    <property type="protein sequence ID" value="VDP17136.1"/>
    <property type="molecule type" value="Genomic_DNA"/>
</dbReference>
<accession>A0A183MFY7</accession>
<name>A0A183MFY7_9TREM</name>
<organism evidence="1 2">
    <name type="scientific">Schistosoma margrebowiei</name>
    <dbReference type="NCBI Taxonomy" id="48269"/>
    <lineage>
        <taxon>Eukaryota</taxon>
        <taxon>Metazoa</taxon>
        <taxon>Spiralia</taxon>
        <taxon>Lophotrochozoa</taxon>
        <taxon>Platyhelminthes</taxon>
        <taxon>Trematoda</taxon>
        <taxon>Digenea</taxon>
        <taxon>Strigeidida</taxon>
        <taxon>Schistosomatoidea</taxon>
        <taxon>Schistosomatidae</taxon>
        <taxon>Schistosoma</taxon>
    </lineage>
</organism>
<proteinExistence type="predicted"/>
<evidence type="ECO:0000313" key="2">
    <source>
        <dbReference type="Proteomes" id="UP000277204"/>
    </source>
</evidence>
<dbReference type="AlphaFoldDB" id="A0A183MFY7"/>
<sequence length="41" mass="4802">MMVVVVLQVSAPYSRTVFTFILEILIMVDEQLFRVPYVLQL</sequence>
<reference evidence="1 2" key="1">
    <citation type="submission" date="2018-11" db="EMBL/GenBank/DDBJ databases">
        <authorList>
            <consortium name="Pathogen Informatics"/>
        </authorList>
    </citation>
    <scope>NUCLEOTIDE SEQUENCE [LARGE SCALE GENOMIC DNA]</scope>
    <source>
        <strain evidence="1 2">Zambia</strain>
    </source>
</reference>
<dbReference type="Proteomes" id="UP000277204">
    <property type="component" value="Unassembled WGS sequence"/>
</dbReference>
<protein>
    <submittedName>
        <fullName evidence="1">Uncharacterized protein</fullName>
    </submittedName>
</protein>
<evidence type="ECO:0000313" key="1">
    <source>
        <dbReference type="EMBL" id="VDP17136.1"/>
    </source>
</evidence>